<comment type="caution">
    <text evidence="3">The sequence shown here is derived from an EMBL/GenBank/DDBJ whole genome shotgun (WGS) entry which is preliminary data.</text>
</comment>
<feature type="region of interest" description="Disordered" evidence="1">
    <location>
        <begin position="69"/>
        <end position="88"/>
    </location>
</feature>
<name>A0A0F3GSG2_9BACT</name>
<gene>
    <name evidence="3" type="ORF">MBAV_004171</name>
</gene>
<keyword evidence="2" id="KW-1133">Transmembrane helix</keyword>
<dbReference type="AlphaFoldDB" id="A0A0F3GSG2"/>
<keyword evidence="2" id="KW-0472">Membrane</keyword>
<keyword evidence="2" id="KW-0812">Transmembrane</keyword>
<feature type="transmembrane region" description="Helical" evidence="2">
    <location>
        <begin position="23"/>
        <end position="40"/>
    </location>
</feature>
<evidence type="ECO:0000313" key="4">
    <source>
        <dbReference type="Proteomes" id="UP000033423"/>
    </source>
</evidence>
<reference evidence="3 4" key="1">
    <citation type="submission" date="2015-02" db="EMBL/GenBank/DDBJ databases">
        <title>Single-cell genomics of uncultivated deep-branching MTB reveals a conserved set of magnetosome genes.</title>
        <authorList>
            <person name="Kolinko S."/>
            <person name="Richter M."/>
            <person name="Glockner F.O."/>
            <person name="Brachmann A."/>
            <person name="Schuler D."/>
        </authorList>
    </citation>
    <scope>NUCLEOTIDE SEQUENCE [LARGE SCALE GENOMIC DNA]</scope>
    <source>
        <strain evidence="3">TM-1</strain>
    </source>
</reference>
<evidence type="ECO:0000256" key="2">
    <source>
        <dbReference type="SAM" id="Phobius"/>
    </source>
</evidence>
<proteinExistence type="predicted"/>
<keyword evidence="4" id="KW-1185">Reference proteome</keyword>
<dbReference type="Proteomes" id="UP000033423">
    <property type="component" value="Unassembled WGS sequence"/>
</dbReference>
<organism evidence="3 4">
    <name type="scientific">Candidatus Magnetobacterium bavaricum</name>
    <dbReference type="NCBI Taxonomy" id="29290"/>
    <lineage>
        <taxon>Bacteria</taxon>
        <taxon>Pseudomonadati</taxon>
        <taxon>Nitrospirota</taxon>
        <taxon>Thermodesulfovibrionia</taxon>
        <taxon>Thermodesulfovibrionales</taxon>
        <taxon>Candidatus Magnetobacteriaceae</taxon>
        <taxon>Candidatus Magnetobacterium</taxon>
    </lineage>
</organism>
<accession>A0A0F3GSG2</accession>
<feature type="transmembrane region" description="Helical" evidence="2">
    <location>
        <begin position="46"/>
        <end position="63"/>
    </location>
</feature>
<sequence>MRGQVRGVRWTEQDGGRVMHNKMSYIAYSLMIVAYVLFIYDKKGFSVTMIIFAVIVIGVNYWLKKHQPEQSGDSLSEQGTDSQPNGQLVENEIVSDNVSVKNIAQELKTDGKPVINNTVRNRIKAKGDVSIETIDQKIK</sequence>
<protein>
    <submittedName>
        <fullName evidence="3">Membrane protein</fullName>
    </submittedName>
</protein>
<dbReference type="EMBL" id="LACI01001807">
    <property type="protein sequence ID" value="KJU83633.1"/>
    <property type="molecule type" value="Genomic_DNA"/>
</dbReference>
<evidence type="ECO:0000313" key="3">
    <source>
        <dbReference type="EMBL" id="KJU83633.1"/>
    </source>
</evidence>
<evidence type="ECO:0000256" key="1">
    <source>
        <dbReference type="SAM" id="MobiDB-lite"/>
    </source>
</evidence>